<dbReference type="Pfam" id="PF12389">
    <property type="entry name" value="Peptidase_M73"/>
    <property type="match status" value="1"/>
</dbReference>
<dbReference type="RefSeq" id="WP_175559368.1">
    <property type="nucleotide sequence ID" value="NZ_FNFL01000005.1"/>
</dbReference>
<dbReference type="InterPro" id="IPR022121">
    <property type="entry name" value="Peptidase_M73_camelysin"/>
</dbReference>
<evidence type="ECO:0000256" key="1">
    <source>
        <dbReference type="SAM" id="Phobius"/>
    </source>
</evidence>
<evidence type="ECO:0000313" key="3">
    <source>
        <dbReference type="Proteomes" id="UP000198694"/>
    </source>
</evidence>
<organism evidence="2 3">
    <name type="scientific">Sediminibacillus albus</name>
    <dbReference type="NCBI Taxonomy" id="407036"/>
    <lineage>
        <taxon>Bacteria</taxon>
        <taxon>Bacillati</taxon>
        <taxon>Bacillota</taxon>
        <taxon>Bacilli</taxon>
        <taxon>Bacillales</taxon>
        <taxon>Bacillaceae</taxon>
        <taxon>Sediminibacillus</taxon>
    </lineage>
</organism>
<sequence length="208" mass="23062">MSKKARLAFMIAASLVVFVLIFSSIGYHQSFATANEIDIETLPKDLLFDVHNMKPGDWASRSYTIQNNGSQNMDYYLSAEFKSGSEKLYKALVLQVKEGDQELYTGSLAAFNQLEQRQLKARMEEELTFTVQFPEELGNDYQGLISTFNIIIHAKGVPVTGPQTSDGKGLPNTAAGMFNMLLIGAVLLISGTAAYLYARKTRKDIKLS</sequence>
<proteinExistence type="predicted"/>
<dbReference type="EMBL" id="FNFL01000005">
    <property type="protein sequence ID" value="SDK35541.1"/>
    <property type="molecule type" value="Genomic_DNA"/>
</dbReference>
<gene>
    <name evidence="2" type="ORF">SAMN05216243_2860</name>
</gene>
<keyword evidence="3" id="KW-1185">Reference proteome</keyword>
<dbReference type="STRING" id="407036.SAMN05216243_2860"/>
<accession>A0A1G9B7L7</accession>
<dbReference type="Proteomes" id="UP000198694">
    <property type="component" value="Unassembled WGS sequence"/>
</dbReference>
<dbReference type="AlphaFoldDB" id="A0A1G9B7L7"/>
<keyword evidence="1" id="KW-1133">Transmembrane helix</keyword>
<keyword evidence="1" id="KW-0472">Membrane</keyword>
<evidence type="ECO:0000313" key="2">
    <source>
        <dbReference type="EMBL" id="SDK35541.1"/>
    </source>
</evidence>
<feature type="transmembrane region" description="Helical" evidence="1">
    <location>
        <begin position="177"/>
        <end position="198"/>
    </location>
</feature>
<keyword evidence="1" id="KW-0812">Transmembrane</keyword>
<reference evidence="2 3" key="1">
    <citation type="submission" date="2016-10" db="EMBL/GenBank/DDBJ databases">
        <authorList>
            <person name="de Groot N.N."/>
        </authorList>
    </citation>
    <scope>NUCLEOTIDE SEQUENCE [LARGE SCALE GENOMIC DNA]</scope>
    <source>
        <strain evidence="2 3">CGMCC 1.6502</strain>
    </source>
</reference>
<dbReference type="NCBIfam" id="TIGR01167">
    <property type="entry name" value="LPXTG_anchor"/>
    <property type="match status" value="1"/>
</dbReference>
<protein>
    <submittedName>
        <fullName evidence="2">LPXTG-motif cell wall anchor domain-containing protein</fullName>
    </submittedName>
</protein>
<name>A0A1G9B7L7_9BACI</name>